<protein>
    <submittedName>
        <fullName evidence="3">Uncharacterized protein</fullName>
    </submittedName>
</protein>
<comment type="caution">
    <text evidence="3">The sequence shown here is derived from an EMBL/GenBank/DDBJ whole genome shotgun (WGS) entry which is preliminary data.</text>
</comment>
<evidence type="ECO:0000256" key="2">
    <source>
        <dbReference type="SAM" id="Phobius"/>
    </source>
</evidence>
<accession>A0AAW0CSH4</accession>
<proteinExistence type="predicted"/>
<gene>
    <name evidence="3" type="ORF">R3P38DRAFT_2892133</name>
</gene>
<feature type="region of interest" description="Disordered" evidence="1">
    <location>
        <begin position="99"/>
        <end position="124"/>
    </location>
</feature>
<evidence type="ECO:0000313" key="4">
    <source>
        <dbReference type="Proteomes" id="UP001362999"/>
    </source>
</evidence>
<keyword evidence="2" id="KW-1133">Transmembrane helix</keyword>
<feature type="region of interest" description="Disordered" evidence="1">
    <location>
        <begin position="1"/>
        <end position="77"/>
    </location>
</feature>
<feature type="compositionally biased region" description="Low complexity" evidence="1">
    <location>
        <begin position="300"/>
        <end position="325"/>
    </location>
</feature>
<feature type="region of interest" description="Disordered" evidence="1">
    <location>
        <begin position="377"/>
        <end position="406"/>
    </location>
</feature>
<feature type="compositionally biased region" description="Low complexity" evidence="1">
    <location>
        <begin position="37"/>
        <end position="61"/>
    </location>
</feature>
<keyword evidence="2" id="KW-0812">Transmembrane</keyword>
<reference evidence="3 4" key="1">
    <citation type="journal article" date="2024" name="J Genomics">
        <title>Draft genome sequencing and assembly of Favolaschia claudopus CIRM-BRFM 2984 isolated from oak limbs.</title>
        <authorList>
            <person name="Navarro D."/>
            <person name="Drula E."/>
            <person name="Chaduli D."/>
            <person name="Cazenave R."/>
            <person name="Ahrendt S."/>
            <person name="Wang J."/>
            <person name="Lipzen A."/>
            <person name="Daum C."/>
            <person name="Barry K."/>
            <person name="Grigoriev I.V."/>
            <person name="Favel A."/>
            <person name="Rosso M.N."/>
            <person name="Martin F."/>
        </authorList>
    </citation>
    <scope>NUCLEOTIDE SEQUENCE [LARGE SCALE GENOMIC DNA]</scope>
    <source>
        <strain evidence="3 4">CIRM-BRFM 2984</strain>
    </source>
</reference>
<feature type="compositionally biased region" description="Low complexity" evidence="1">
    <location>
        <begin position="260"/>
        <end position="280"/>
    </location>
</feature>
<keyword evidence="2" id="KW-0472">Membrane</keyword>
<dbReference type="EMBL" id="JAWWNJ010000013">
    <property type="protein sequence ID" value="KAK7042769.1"/>
    <property type="molecule type" value="Genomic_DNA"/>
</dbReference>
<organism evidence="3 4">
    <name type="scientific">Favolaschia claudopus</name>
    <dbReference type="NCBI Taxonomy" id="2862362"/>
    <lineage>
        <taxon>Eukaryota</taxon>
        <taxon>Fungi</taxon>
        <taxon>Dikarya</taxon>
        <taxon>Basidiomycota</taxon>
        <taxon>Agaricomycotina</taxon>
        <taxon>Agaricomycetes</taxon>
        <taxon>Agaricomycetidae</taxon>
        <taxon>Agaricales</taxon>
        <taxon>Marasmiineae</taxon>
        <taxon>Mycenaceae</taxon>
        <taxon>Favolaschia</taxon>
    </lineage>
</organism>
<sequence>MEAPASSTSVDSIRTIHFPPNQGSLSSPSASPPSSPSSPASSVSSFPSVSSSFFFSSAAASPPHPHPEHQGVQQEGEGVEETLIIPSLALPAPLLIQRLPPPHTRTHTLVPLSNRHRPSQSRRRIDGPTTRLLVIGDVDAVAAALLPAHPHHHRESDVWASAGEEEDEDGSRVLRLAGDPAIELVALGGDVEKIDFTLLHHRLLRPFHRLSRLLAPPPLSSLDGEANDLLTSLVLSPESPLYTALLVLPPQKRQSATTHASEPTLTLTTPSTASSSSLETQSDPSSIAIIPRGPPPSIVSGSAATSSTSLSSGAAPVSSPSAVDADPPPPTNQDSSPTDPQSNGNRIANPAADAILAAIPEVIRRLVPVIVVPAPAPAAGDDDAVHPTLSSSAGAGARPESALSASTAARLESGAAVDSSFLTFTSTSSSASTSTSHDTSTPPSTSTSSSNPHNPGEHDDDNEPGTARLPAPPPPLPSRSHSHLDANADADKAQDSQSPSKPGPGRESSSPLRDRLTARPARLAAARCFVGWWRAGGGYEYAGYAGHTGYDYAGYGDSQPFGYSGVQDGGEGEEVYHLRLRRRLDLRGGEGGRSTMSPYAYTHAYAYAAHDPLNLSSILRLAGEVWRAWRGRGSLGGCSSSPSAPLRRHAGERKAWMGGGTYWIGVGAFVCGVVFGVGVGRLM</sequence>
<feature type="compositionally biased region" description="Low complexity" evidence="1">
    <location>
        <begin position="426"/>
        <end position="450"/>
    </location>
</feature>
<feature type="region of interest" description="Disordered" evidence="1">
    <location>
        <begin position="253"/>
        <end position="347"/>
    </location>
</feature>
<feature type="compositionally biased region" description="Basic and acidic residues" evidence="1">
    <location>
        <begin position="482"/>
        <end position="494"/>
    </location>
</feature>
<evidence type="ECO:0000313" key="3">
    <source>
        <dbReference type="EMBL" id="KAK7042769.1"/>
    </source>
</evidence>
<feature type="compositionally biased region" description="Polar residues" evidence="1">
    <location>
        <begin position="332"/>
        <end position="346"/>
    </location>
</feature>
<dbReference type="Proteomes" id="UP001362999">
    <property type="component" value="Unassembled WGS sequence"/>
</dbReference>
<feature type="region of interest" description="Disordered" evidence="1">
    <location>
        <begin position="426"/>
        <end position="514"/>
    </location>
</feature>
<feature type="compositionally biased region" description="Polar residues" evidence="1">
    <location>
        <begin position="1"/>
        <end position="12"/>
    </location>
</feature>
<keyword evidence="4" id="KW-1185">Reference proteome</keyword>
<evidence type="ECO:0000256" key="1">
    <source>
        <dbReference type="SAM" id="MobiDB-lite"/>
    </source>
</evidence>
<feature type="transmembrane region" description="Helical" evidence="2">
    <location>
        <begin position="662"/>
        <end position="682"/>
    </location>
</feature>
<dbReference type="AlphaFoldDB" id="A0AAW0CSH4"/>
<name>A0AAW0CSH4_9AGAR</name>